<evidence type="ECO:0000259" key="9">
    <source>
        <dbReference type="PROSITE" id="PS50893"/>
    </source>
</evidence>
<keyword evidence="6" id="KW-0046">Antibiotic resistance</keyword>
<evidence type="ECO:0000313" key="10">
    <source>
        <dbReference type="EMBL" id="MBL0720607.1"/>
    </source>
</evidence>
<dbReference type="SMART" id="SM00382">
    <property type="entry name" value="AAA"/>
    <property type="match status" value="1"/>
</dbReference>
<dbReference type="CDD" id="cd03255">
    <property type="entry name" value="ABC_MJ0796_LolCDE_FtsE"/>
    <property type="match status" value="1"/>
</dbReference>
<reference evidence="10 11" key="1">
    <citation type="submission" date="2021-01" db="EMBL/GenBank/DDBJ databases">
        <title>Piscinibacter sp. Jin2 Genome sequencing and assembly.</title>
        <authorList>
            <person name="Kim I."/>
        </authorList>
    </citation>
    <scope>NUCLEOTIDE SEQUENCE [LARGE SCALE GENOMIC DNA]</scope>
    <source>
        <strain evidence="10 11">Jin2</strain>
    </source>
</reference>
<dbReference type="GO" id="GO:0022857">
    <property type="term" value="F:transmembrane transporter activity"/>
    <property type="evidence" value="ECO:0007669"/>
    <property type="project" value="TreeGrafter"/>
</dbReference>
<dbReference type="GO" id="GO:0098796">
    <property type="term" value="C:membrane protein complex"/>
    <property type="evidence" value="ECO:0007669"/>
    <property type="project" value="UniProtKB-ARBA"/>
</dbReference>
<dbReference type="InterPro" id="IPR017871">
    <property type="entry name" value="ABC_transporter-like_CS"/>
</dbReference>
<dbReference type="SUPFAM" id="SSF52540">
    <property type="entry name" value="P-loop containing nucleoside triphosphate hydrolases"/>
    <property type="match status" value="1"/>
</dbReference>
<dbReference type="RefSeq" id="WP_201827181.1">
    <property type="nucleotide sequence ID" value="NZ_JAERRA010000002.1"/>
</dbReference>
<evidence type="ECO:0000256" key="2">
    <source>
        <dbReference type="ARBA" id="ARBA00022475"/>
    </source>
</evidence>
<comment type="similarity">
    <text evidence="7">Belongs to the ABC transporter superfamily. Macrolide exporter (TC 3.A.1.122) family.</text>
</comment>
<feature type="domain" description="ABC transporter" evidence="9">
    <location>
        <begin position="4"/>
        <end position="246"/>
    </location>
</feature>
<proteinExistence type="inferred from homology"/>
<dbReference type="InterPro" id="IPR017911">
    <property type="entry name" value="MacB-like_ATP-bd"/>
</dbReference>
<evidence type="ECO:0000256" key="1">
    <source>
        <dbReference type="ARBA" id="ARBA00022448"/>
    </source>
</evidence>
<sequence>MALIELRGIGKVYRPPGGSAEQTVHALREVNLDIEAGEFVAIMGSSGSGKSTLMNLIGALDQPSSGHYRLDGEAVEHLSGEALATLRNRRIGFVFQQFNLLPRTTALENVELPLVYAGVAPAARRERARACLEMVGLGARADHTPAQLSGGQQQRVAIARALVNRPSLLLADEPTGALDSATSEEVMRLLARLNAEGITLVLVTHETDIAAWARRMLVVRDGRLVEDRALPPHDPAAGAQAAAASAGLKA</sequence>
<gene>
    <name evidence="10" type="ORF">JI742_12000</name>
</gene>
<organism evidence="10 11">
    <name type="scientific">Aquariibacter lacus</name>
    <dbReference type="NCBI Taxonomy" id="2801332"/>
    <lineage>
        <taxon>Bacteria</taxon>
        <taxon>Pseudomonadati</taxon>
        <taxon>Pseudomonadota</taxon>
        <taxon>Betaproteobacteria</taxon>
        <taxon>Burkholderiales</taxon>
        <taxon>Sphaerotilaceae</taxon>
        <taxon>Aquariibacter</taxon>
    </lineage>
</organism>
<accession>A0A9X0XGQ4</accession>
<evidence type="ECO:0000256" key="6">
    <source>
        <dbReference type="ARBA" id="ARBA00023251"/>
    </source>
</evidence>
<evidence type="ECO:0000256" key="5">
    <source>
        <dbReference type="ARBA" id="ARBA00022989"/>
    </source>
</evidence>
<dbReference type="Pfam" id="PF00005">
    <property type="entry name" value="ABC_tran"/>
    <property type="match status" value="1"/>
</dbReference>
<keyword evidence="5" id="KW-0472">Membrane</keyword>
<protein>
    <submittedName>
        <fullName evidence="10">ABC transporter ATP-binding protein</fullName>
    </submittedName>
</protein>
<dbReference type="InterPro" id="IPR003593">
    <property type="entry name" value="AAA+_ATPase"/>
</dbReference>
<dbReference type="Gene3D" id="3.40.50.300">
    <property type="entry name" value="P-loop containing nucleotide triphosphate hydrolases"/>
    <property type="match status" value="1"/>
</dbReference>
<evidence type="ECO:0000256" key="4">
    <source>
        <dbReference type="ARBA" id="ARBA00022840"/>
    </source>
</evidence>
<dbReference type="AlphaFoldDB" id="A0A9X0XGQ4"/>
<evidence type="ECO:0000256" key="8">
    <source>
        <dbReference type="SAM" id="MobiDB-lite"/>
    </source>
</evidence>
<keyword evidence="5" id="KW-1133">Transmembrane helix</keyword>
<dbReference type="PANTHER" id="PTHR24220">
    <property type="entry name" value="IMPORT ATP-BINDING PROTEIN"/>
    <property type="match status" value="1"/>
</dbReference>
<dbReference type="GO" id="GO:0046677">
    <property type="term" value="P:response to antibiotic"/>
    <property type="evidence" value="ECO:0007669"/>
    <property type="project" value="UniProtKB-KW"/>
</dbReference>
<dbReference type="PROSITE" id="PS50893">
    <property type="entry name" value="ABC_TRANSPORTER_2"/>
    <property type="match status" value="1"/>
</dbReference>
<dbReference type="GO" id="GO:0016887">
    <property type="term" value="F:ATP hydrolysis activity"/>
    <property type="evidence" value="ECO:0007669"/>
    <property type="project" value="InterPro"/>
</dbReference>
<evidence type="ECO:0000256" key="7">
    <source>
        <dbReference type="ARBA" id="ARBA00038388"/>
    </source>
</evidence>
<keyword evidence="2" id="KW-1003">Cell membrane</keyword>
<keyword evidence="4 10" id="KW-0067">ATP-binding</keyword>
<dbReference type="InterPro" id="IPR015854">
    <property type="entry name" value="ABC_transpr_LolD-like"/>
</dbReference>
<dbReference type="PROSITE" id="PS00211">
    <property type="entry name" value="ABC_TRANSPORTER_1"/>
    <property type="match status" value="1"/>
</dbReference>
<keyword evidence="3" id="KW-0547">Nucleotide-binding</keyword>
<evidence type="ECO:0000313" key="11">
    <source>
        <dbReference type="Proteomes" id="UP000643207"/>
    </source>
</evidence>
<dbReference type="GO" id="GO:0005524">
    <property type="term" value="F:ATP binding"/>
    <property type="evidence" value="ECO:0007669"/>
    <property type="project" value="UniProtKB-KW"/>
</dbReference>
<keyword evidence="1" id="KW-0813">Transport</keyword>
<comment type="caution">
    <text evidence="10">The sequence shown here is derived from an EMBL/GenBank/DDBJ whole genome shotgun (WGS) entry which is preliminary data.</text>
</comment>
<dbReference type="FunFam" id="3.40.50.300:FF:000032">
    <property type="entry name" value="Export ABC transporter ATP-binding protein"/>
    <property type="match status" value="1"/>
</dbReference>
<feature type="compositionally biased region" description="Low complexity" evidence="8">
    <location>
        <begin position="236"/>
        <end position="250"/>
    </location>
</feature>
<evidence type="ECO:0000256" key="3">
    <source>
        <dbReference type="ARBA" id="ARBA00022741"/>
    </source>
</evidence>
<dbReference type="PANTHER" id="PTHR24220:SF86">
    <property type="entry name" value="ABC TRANSPORTER ABCH.1"/>
    <property type="match status" value="1"/>
</dbReference>
<dbReference type="EMBL" id="JAERRA010000002">
    <property type="protein sequence ID" value="MBL0720607.1"/>
    <property type="molecule type" value="Genomic_DNA"/>
</dbReference>
<dbReference type="GO" id="GO:0005886">
    <property type="term" value="C:plasma membrane"/>
    <property type="evidence" value="ECO:0007669"/>
    <property type="project" value="TreeGrafter"/>
</dbReference>
<keyword evidence="11" id="KW-1185">Reference proteome</keyword>
<feature type="region of interest" description="Disordered" evidence="8">
    <location>
        <begin position="229"/>
        <end position="250"/>
    </location>
</feature>
<dbReference type="InterPro" id="IPR003439">
    <property type="entry name" value="ABC_transporter-like_ATP-bd"/>
</dbReference>
<dbReference type="InterPro" id="IPR027417">
    <property type="entry name" value="P-loop_NTPase"/>
</dbReference>
<dbReference type="Proteomes" id="UP000643207">
    <property type="component" value="Unassembled WGS sequence"/>
</dbReference>
<name>A0A9X0XGQ4_9BURK</name>
<keyword evidence="5" id="KW-0812">Transmembrane</keyword>